<dbReference type="GO" id="GO:0005886">
    <property type="term" value="C:plasma membrane"/>
    <property type="evidence" value="ECO:0007669"/>
    <property type="project" value="TreeGrafter"/>
</dbReference>
<protein>
    <submittedName>
        <fullName evidence="5">ABC transporter ATP-binding protein</fullName>
    </submittedName>
</protein>
<keyword evidence="1" id="KW-0813">Transport</keyword>
<feature type="domain" description="ABC transporter" evidence="4">
    <location>
        <begin position="5"/>
        <end position="256"/>
    </location>
</feature>
<dbReference type="PANTHER" id="PTHR45772:SF2">
    <property type="entry name" value="ABC TRANSPORTER ATP-BINDING PROTEIN"/>
    <property type="match status" value="1"/>
</dbReference>
<dbReference type="InterPro" id="IPR003593">
    <property type="entry name" value="AAA+_ATPase"/>
</dbReference>
<dbReference type="AlphaFoldDB" id="A0A6H9Z3M5"/>
<keyword evidence="3 5" id="KW-0067">ATP-binding</keyword>
<dbReference type="PROSITE" id="PS50893">
    <property type="entry name" value="ABC_TRANSPORTER_2"/>
    <property type="match status" value="1"/>
</dbReference>
<evidence type="ECO:0000256" key="3">
    <source>
        <dbReference type="ARBA" id="ARBA00022840"/>
    </source>
</evidence>
<dbReference type="InterPro" id="IPR051120">
    <property type="entry name" value="ABC_AA/LPS_Transport"/>
</dbReference>
<evidence type="ECO:0000313" key="5">
    <source>
        <dbReference type="EMBL" id="KAB2352702.1"/>
    </source>
</evidence>
<proteinExistence type="predicted"/>
<reference evidence="5 6" key="1">
    <citation type="submission" date="2019-09" db="EMBL/GenBank/DDBJ databases">
        <title>Actinomadura physcomitrii sp. nov., a novel actinomycete isolated from moss [Physcomitrium sphaericum (Ludw) Fuernr].</title>
        <authorList>
            <person name="Zhuang X."/>
            <person name="Liu C."/>
        </authorList>
    </citation>
    <scope>NUCLEOTIDE SEQUENCE [LARGE SCALE GENOMIC DNA]</scope>
    <source>
        <strain evidence="5 6">HMC1</strain>
    </source>
</reference>
<dbReference type="Gene3D" id="3.40.50.300">
    <property type="entry name" value="P-loop containing nucleotide triphosphate hydrolases"/>
    <property type="match status" value="1"/>
</dbReference>
<dbReference type="FunFam" id="3.40.50.300:FF:000421">
    <property type="entry name" value="Branched-chain amino acid ABC transporter ATP-binding protein"/>
    <property type="match status" value="1"/>
</dbReference>
<dbReference type="EMBL" id="WBMT01000001">
    <property type="protein sequence ID" value="KAB2352702.1"/>
    <property type="molecule type" value="Genomic_DNA"/>
</dbReference>
<keyword evidence="6" id="KW-1185">Reference proteome</keyword>
<evidence type="ECO:0000313" key="6">
    <source>
        <dbReference type="Proteomes" id="UP000468735"/>
    </source>
</evidence>
<keyword evidence="2" id="KW-0547">Nucleotide-binding</keyword>
<dbReference type="OrthoDB" id="4350300at2"/>
<dbReference type="SMART" id="SM00382">
    <property type="entry name" value="AAA"/>
    <property type="match status" value="1"/>
</dbReference>
<dbReference type="Pfam" id="PF00005">
    <property type="entry name" value="ABC_tran"/>
    <property type="match status" value="1"/>
</dbReference>
<dbReference type="RefSeq" id="WP_151557770.1">
    <property type="nucleotide sequence ID" value="NZ_WBMT01000001.1"/>
</dbReference>
<dbReference type="SUPFAM" id="SSF52540">
    <property type="entry name" value="P-loop containing nucleoside triphosphate hydrolases"/>
    <property type="match status" value="1"/>
</dbReference>
<evidence type="ECO:0000256" key="1">
    <source>
        <dbReference type="ARBA" id="ARBA00022448"/>
    </source>
</evidence>
<comment type="caution">
    <text evidence="5">The sequence shown here is derived from an EMBL/GenBank/DDBJ whole genome shotgun (WGS) entry which is preliminary data.</text>
</comment>
<dbReference type="PANTHER" id="PTHR45772">
    <property type="entry name" value="CONSERVED COMPONENT OF ABC TRANSPORTER FOR NATURAL AMINO ACIDS-RELATED"/>
    <property type="match status" value="1"/>
</dbReference>
<dbReference type="Proteomes" id="UP000468735">
    <property type="component" value="Unassembled WGS sequence"/>
</dbReference>
<evidence type="ECO:0000256" key="2">
    <source>
        <dbReference type="ARBA" id="ARBA00022741"/>
    </source>
</evidence>
<gene>
    <name evidence="5" type="ORF">F8566_03435</name>
</gene>
<dbReference type="Pfam" id="PF12399">
    <property type="entry name" value="BCA_ABC_TP_C"/>
    <property type="match status" value="1"/>
</dbReference>
<dbReference type="CDD" id="cd03219">
    <property type="entry name" value="ABC_Mj1267_LivG_branched"/>
    <property type="match status" value="1"/>
</dbReference>
<evidence type="ECO:0000259" key="4">
    <source>
        <dbReference type="PROSITE" id="PS50893"/>
    </source>
</evidence>
<dbReference type="GO" id="GO:0016887">
    <property type="term" value="F:ATP hydrolysis activity"/>
    <property type="evidence" value="ECO:0007669"/>
    <property type="project" value="InterPro"/>
</dbReference>
<sequence>MSAVLTVDSISRAFGGVYAVRDVGLTVAAGETRGVIGPNGAGKSTLFNLISGHLAADHGTIRYRPNGEERRIDRLSAHARARLGIAIVFQSARLFHGMTALENVMVGAHARTRHGFLAAALRLPRHRREEAGIKADALAALDRVGLRDWAGRPADALPLGQQRSLQLARALCAQPHLLLLDEPASGLRAGEREALAQLIESLRADGLTMMLIEHDVTFVSRLADRVSVLDLGRLIAEGTPEQVRADASVVAAYLGRETTGAAGWEATG</sequence>
<dbReference type="InterPro" id="IPR003439">
    <property type="entry name" value="ABC_transporter-like_ATP-bd"/>
</dbReference>
<organism evidence="5 6">
    <name type="scientific">Actinomadura rudentiformis</name>
    <dbReference type="NCBI Taxonomy" id="359158"/>
    <lineage>
        <taxon>Bacteria</taxon>
        <taxon>Bacillati</taxon>
        <taxon>Actinomycetota</taxon>
        <taxon>Actinomycetes</taxon>
        <taxon>Streptosporangiales</taxon>
        <taxon>Thermomonosporaceae</taxon>
        <taxon>Actinomadura</taxon>
    </lineage>
</organism>
<dbReference type="InterPro" id="IPR032823">
    <property type="entry name" value="BCA_ABC_TP_C"/>
</dbReference>
<accession>A0A6H9Z3M5</accession>
<dbReference type="GO" id="GO:0005524">
    <property type="term" value="F:ATP binding"/>
    <property type="evidence" value="ECO:0007669"/>
    <property type="project" value="UniProtKB-KW"/>
</dbReference>
<dbReference type="InterPro" id="IPR027417">
    <property type="entry name" value="P-loop_NTPase"/>
</dbReference>
<name>A0A6H9Z3M5_9ACTN</name>